<evidence type="ECO:0000313" key="2">
    <source>
        <dbReference type="Proteomes" id="UP001239257"/>
    </source>
</evidence>
<gene>
    <name evidence="1" type="ORF">PYE51_14815</name>
</gene>
<dbReference type="RefSeq" id="WP_301067412.1">
    <property type="nucleotide sequence ID" value="NZ_CP118710.1"/>
</dbReference>
<sequence length="400" mass="42529">MQRTLLIGCIALALSGCGTDSDTTLTSTQTGVFLDSPVAGLNYRTASISAGVTNENGEFKYQDGETVTFYIGDLTFPPVTATGQVTPADLGGGLSTTTTVNILQLLQSLDQDGNPDKGITILDTAQTAFVGTGLDITSSTFDTSVSAILTSIGKTLVTEDTAKAHFTSSLKGQLKGSWLFSEGEGKRNILTFFDDNHYIIVHEHSDTNDPIPGNQTAGSAEYGTYAFDLATNKLSLTVIEETDNSGGLCDDFGSAIWDIKVTNTDLSITLSDDDDDDDDEEVTVVFQKVKNADNPLVGAWLYKENYDDSDDSNDNDNILTILSDSEYVIVHTRNDYVDSGVLGEFAPYSYSGTTFTIGNPTVNADGDGGLSDIGGSANVTVSDTELSFNGAESFSFTRIQ</sequence>
<evidence type="ECO:0000313" key="1">
    <source>
        <dbReference type="EMBL" id="WGK83685.1"/>
    </source>
</evidence>
<dbReference type="AlphaFoldDB" id="A0AAX3U9B7"/>
<accession>A0AAX3U9B7</accession>
<protein>
    <submittedName>
        <fullName evidence="1">Adhesin</fullName>
    </submittedName>
</protein>
<proteinExistence type="predicted"/>
<dbReference type="EMBL" id="CP118710">
    <property type="protein sequence ID" value="WGK83685.1"/>
    <property type="molecule type" value="Genomic_DNA"/>
</dbReference>
<reference evidence="1" key="1">
    <citation type="submission" date="2022-02" db="EMBL/GenBank/DDBJ databases">
        <title>Emergence and expansion in Europe of a Vibrio aestuarianus clonal complex pathogenic for oysters.</title>
        <authorList>
            <person name="Mesnil A."/>
            <person name="Travers M.-A."/>
        </authorList>
    </citation>
    <scope>NUCLEOTIDE SEQUENCE</scope>
    <source>
        <strain evidence="1">U29</strain>
    </source>
</reference>
<dbReference type="PROSITE" id="PS51257">
    <property type="entry name" value="PROKAR_LIPOPROTEIN"/>
    <property type="match status" value="1"/>
</dbReference>
<name>A0AAX3U9B7_9VIBR</name>
<organism evidence="1 2">
    <name type="scientific">Vibrio aestuarianus</name>
    <dbReference type="NCBI Taxonomy" id="28171"/>
    <lineage>
        <taxon>Bacteria</taxon>
        <taxon>Pseudomonadati</taxon>
        <taxon>Pseudomonadota</taxon>
        <taxon>Gammaproteobacteria</taxon>
        <taxon>Vibrionales</taxon>
        <taxon>Vibrionaceae</taxon>
        <taxon>Vibrio</taxon>
    </lineage>
</organism>
<dbReference type="Proteomes" id="UP001239257">
    <property type="component" value="Chromosome 2"/>
</dbReference>